<dbReference type="Proteomes" id="UP000031666">
    <property type="component" value="Unassembled WGS sequence"/>
</dbReference>
<proteinExistence type="predicted"/>
<sequence length="40" mass="4375">MTLSDGMPHEAFQAQDVWIGVQFSVATALKLSDKPVLQKS</sequence>
<organism evidence="1 2">
    <name type="scientific">Vibrio ishigakensis</name>
    <dbReference type="NCBI Taxonomy" id="1481914"/>
    <lineage>
        <taxon>Bacteria</taxon>
        <taxon>Pseudomonadati</taxon>
        <taxon>Pseudomonadota</taxon>
        <taxon>Gammaproteobacteria</taxon>
        <taxon>Vibrionales</taxon>
        <taxon>Vibrionaceae</taxon>
        <taxon>Vibrio</taxon>
    </lineage>
</organism>
<reference evidence="1 2" key="2">
    <citation type="submission" date="2015-01" db="EMBL/GenBank/DDBJ databases">
        <authorList>
            <consortium name="NBRP consortium"/>
            <person name="Sawabe T."/>
            <person name="Meirelles P."/>
            <person name="Feng G."/>
            <person name="Sayaka M."/>
            <person name="Hattori M."/>
            <person name="Ohkuma M."/>
        </authorList>
    </citation>
    <scope>NUCLEOTIDE SEQUENCE [LARGE SCALE GENOMIC DNA]</scope>
    <source>
        <strain evidence="2">JCM 19241</strain>
    </source>
</reference>
<accession>A0A0B8QE51</accession>
<dbReference type="AlphaFoldDB" id="A0A0B8QE51"/>
<gene>
    <name evidence="1" type="ORF">JCM19241_2384</name>
</gene>
<name>A0A0B8QE51_9VIBR</name>
<comment type="caution">
    <text evidence="1">The sequence shown here is derived from an EMBL/GenBank/DDBJ whole genome shotgun (WGS) entry which is preliminary data.</text>
</comment>
<evidence type="ECO:0000313" key="1">
    <source>
        <dbReference type="EMBL" id="GAM72929.1"/>
    </source>
</evidence>
<protein>
    <submittedName>
        <fullName evidence="1">Uncharacterized protein</fullName>
    </submittedName>
</protein>
<reference evidence="1 2" key="1">
    <citation type="submission" date="2015-01" db="EMBL/GenBank/DDBJ databases">
        <title>Vibrio sp. C94 JCM 19241 whole genome shotgun sequence.</title>
        <authorList>
            <person name="Sawabe T."/>
            <person name="Meirelles P."/>
            <person name="Feng G."/>
            <person name="Sayaka M."/>
            <person name="Hattori M."/>
            <person name="Ohkuma M."/>
        </authorList>
    </citation>
    <scope>NUCLEOTIDE SEQUENCE [LARGE SCALE GENOMIC DNA]</scope>
    <source>
        <strain evidence="2">JCM 19241</strain>
    </source>
</reference>
<evidence type="ECO:0000313" key="2">
    <source>
        <dbReference type="Proteomes" id="UP000031666"/>
    </source>
</evidence>
<dbReference type="EMBL" id="BBSC01000001">
    <property type="protein sequence ID" value="GAM72929.1"/>
    <property type="molecule type" value="Genomic_DNA"/>
</dbReference>
<dbReference type="STRING" id="1481914.JCM19241_2384"/>